<dbReference type="EMBL" id="QFFI01000037">
    <property type="protein sequence ID" value="PWG61372.1"/>
    <property type="molecule type" value="Genomic_DNA"/>
</dbReference>
<name>A0A2U2MX20_9GAMM</name>
<comment type="caution">
    <text evidence="2">The sequence shown here is derived from an EMBL/GenBank/DDBJ whole genome shotgun (WGS) entry which is preliminary data.</text>
</comment>
<sequence>MRQFAGTYSIVARCHRTGELGCAVASAIPAIGSICLFLHRGVGAACTQAWVNPYLALTTLRGMRDGSSAAVALNQALAEDWRSDHRQIGVIGVHGIATAWTGSSCPDWAGHTTRSDHAVQGNTLTGAVVLTAMSAAYSRGGDRPLDERLLRSLEAAQRTGGDKRGRQSAALQVMGAEDYPSIDLRVDDHPAPVTELRRIHSIVRAQLVPFMDTMPKRSRPHGAAPLGTTDLLWDSPPDRPRGGGSRTS</sequence>
<dbReference type="SUPFAM" id="SSF56235">
    <property type="entry name" value="N-terminal nucleophile aminohydrolases (Ntn hydrolases)"/>
    <property type="match status" value="1"/>
</dbReference>
<dbReference type="InterPro" id="IPR029055">
    <property type="entry name" value="Ntn_hydrolases_N"/>
</dbReference>
<proteinExistence type="predicted"/>
<dbReference type="Proteomes" id="UP000245474">
    <property type="component" value="Unassembled WGS sequence"/>
</dbReference>
<evidence type="ECO:0000256" key="1">
    <source>
        <dbReference type="SAM" id="MobiDB-lite"/>
    </source>
</evidence>
<protein>
    <submittedName>
        <fullName evidence="2">DUF1028 domain-containing protein</fullName>
    </submittedName>
</protein>
<dbReference type="PANTHER" id="PTHR39328:SF1">
    <property type="entry name" value="BLL2871 PROTEIN"/>
    <property type="match status" value="1"/>
</dbReference>
<accession>A0A2U2MX20</accession>
<dbReference type="RefSeq" id="WP_109679983.1">
    <property type="nucleotide sequence ID" value="NZ_CP086615.1"/>
</dbReference>
<organism evidence="2 3">
    <name type="scientific">Sediminicurvatus halobius</name>
    <dbReference type="NCBI Taxonomy" id="2182432"/>
    <lineage>
        <taxon>Bacteria</taxon>
        <taxon>Pseudomonadati</taxon>
        <taxon>Pseudomonadota</taxon>
        <taxon>Gammaproteobacteria</taxon>
        <taxon>Chromatiales</taxon>
        <taxon>Ectothiorhodospiraceae</taxon>
        <taxon>Sediminicurvatus</taxon>
    </lineage>
</organism>
<dbReference type="AlphaFoldDB" id="A0A2U2MX20"/>
<dbReference type="InterPro" id="IPR010430">
    <property type="entry name" value="DUF1028"/>
</dbReference>
<evidence type="ECO:0000313" key="3">
    <source>
        <dbReference type="Proteomes" id="UP000245474"/>
    </source>
</evidence>
<dbReference type="Gene3D" id="3.60.20.10">
    <property type="entry name" value="Glutamine Phosphoribosylpyrophosphate, subunit 1, domain 1"/>
    <property type="match status" value="1"/>
</dbReference>
<dbReference type="Pfam" id="PF06267">
    <property type="entry name" value="DUF1028"/>
    <property type="match status" value="1"/>
</dbReference>
<reference evidence="2 3" key="1">
    <citation type="submission" date="2018-05" db="EMBL/GenBank/DDBJ databases">
        <title>Spiribacter halobius sp. nov., a moderately halophilic bacterium isolated from marine solar saltern.</title>
        <authorList>
            <person name="Zheng W.-S."/>
            <person name="Lu D.-C."/>
            <person name="Du Z.-J."/>
        </authorList>
    </citation>
    <scope>NUCLEOTIDE SEQUENCE [LARGE SCALE GENOMIC DNA]</scope>
    <source>
        <strain evidence="2 3">E85</strain>
    </source>
</reference>
<evidence type="ECO:0000313" key="2">
    <source>
        <dbReference type="EMBL" id="PWG61372.1"/>
    </source>
</evidence>
<dbReference type="OrthoDB" id="9790012at2"/>
<keyword evidence="3" id="KW-1185">Reference proteome</keyword>
<gene>
    <name evidence="2" type="ORF">DEM34_16780</name>
</gene>
<dbReference type="PANTHER" id="PTHR39328">
    <property type="entry name" value="BLL2871 PROTEIN"/>
    <property type="match status" value="1"/>
</dbReference>
<feature type="region of interest" description="Disordered" evidence="1">
    <location>
        <begin position="213"/>
        <end position="248"/>
    </location>
</feature>